<gene>
    <name evidence="1" type="ORF">DY262_18265</name>
</gene>
<organism evidence="1 2">
    <name type="scientific">Hydrogenophaga borbori</name>
    <dbReference type="NCBI Taxonomy" id="2294117"/>
    <lineage>
        <taxon>Bacteria</taxon>
        <taxon>Pseudomonadati</taxon>
        <taxon>Pseudomonadota</taxon>
        <taxon>Betaproteobacteria</taxon>
        <taxon>Burkholderiales</taxon>
        <taxon>Comamonadaceae</taxon>
        <taxon>Hydrogenophaga</taxon>
    </lineage>
</organism>
<evidence type="ECO:0000313" key="1">
    <source>
        <dbReference type="EMBL" id="RFP76960.1"/>
    </source>
</evidence>
<protein>
    <submittedName>
        <fullName evidence="1">Uncharacterized protein</fullName>
    </submittedName>
</protein>
<comment type="caution">
    <text evidence="1">The sequence shown here is derived from an EMBL/GenBank/DDBJ whole genome shotgun (WGS) entry which is preliminary data.</text>
</comment>
<dbReference type="AlphaFoldDB" id="A0A372EEW5"/>
<dbReference type="Proteomes" id="UP000261931">
    <property type="component" value="Unassembled WGS sequence"/>
</dbReference>
<name>A0A372EEW5_9BURK</name>
<proteinExistence type="predicted"/>
<dbReference type="EMBL" id="QVLS01000013">
    <property type="protein sequence ID" value="RFP76960.1"/>
    <property type="molecule type" value="Genomic_DNA"/>
</dbReference>
<sequence>MTKDFAACAFMHLQNSRRQVQRALDRMVDILNAHLRSHILHLQLDGNRRIAERTNHYYVLRDLRTAPNVFVTPVGRGVGANLSILDVELAVIRKYIEVERLSTHPIQATLSDSFWPMTDMLAETDPGPVRILLG</sequence>
<reference evidence="1 2" key="1">
    <citation type="submission" date="2018-08" db="EMBL/GenBank/DDBJ databases">
        <title>Hydrogenophaga sp. LA-38 isolated from sludge.</title>
        <authorList>
            <person name="Im W.-T."/>
        </authorList>
    </citation>
    <scope>NUCLEOTIDE SEQUENCE [LARGE SCALE GENOMIC DNA]</scope>
    <source>
        <strain evidence="1 2">LA-38</strain>
    </source>
</reference>
<evidence type="ECO:0000313" key="2">
    <source>
        <dbReference type="Proteomes" id="UP000261931"/>
    </source>
</evidence>
<dbReference type="RefSeq" id="WP_116960518.1">
    <property type="nucleotide sequence ID" value="NZ_QVLS01000013.1"/>
</dbReference>
<accession>A0A372EEW5</accession>
<keyword evidence="2" id="KW-1185">Reference proteome</keyword>